<dbReference type="GO" id="GO:0016757">
    <property type="term" value="F:glycosyltransferase activity"/>
    <property type="evidence" value="ECO:0007669"/>
    <property type="project" value="InterPro"/>
</dbReference>
<dbReference type="SUPFAM" id="SSF53756">
    <property type="entry name" value="UDP-Glycosyltransferase/glycogen phosphorylase"/>
    <property type="match status" value="1"/>
</dbReference>
<evidence type="ECO:0000313" key="3">
    <source>
        <dbReference type="Proteomes" id="UP000006821"/>
    </source>
</evidence>
<feature type="domain" description="Glycosyl transferase family 1" evidence="1">
    <location>
        <begin position="173"/>
        <end position="307"/>
    </location>
</feature>
<gene>
    <name evidence="2" type="ordered locus">MCA1159</name>
</gene>
<dbReference type="Gene3D" id="3.40.50.2000">
    <property type="entry name" value="Glycogen Phosphorylase B"/>
    <property type="match status" value="1"/>
</dbReference>
<sequence length="346" mass="38272">MAELAFAWPGLPDYAARCIRATIDRCGVPVSVIGTRPGVPIEGMEASLGQAIHWIHGEDGSLTWEKLGLAPPAVLIQGGYHLPAINALGRQCRAAGGKVVLASDQNWTGNMRQRFVDPLLVRKRIKTRFDALFIPGASAQRYYRHMFYPVERTVTGLYGSDPTLFNGGAPLMERPKTFLFVGQFIPRKNVVGLARAFIRFVVDHPDWTLRLCGSGEQRGEIPDHPQILIENFVQPPQLAEMLRKARCLVLPSIEEHWGLVVHEAALTGCALALTNVVGAGDDLARPQNAVLFPPRDEAAIERTLREIAAWDIPRWQTAERISRDLARGFGPTRFADAVDDLVHRLA</sequence>
<dbReference type="CAZy" id="GT4">
    <property type="family name" value="Glycosyltransferase Family 4"/>
</dbReference>
<dbReference type="RefSeq" id="WP_010960452.1">
    <property type="nucleotide sequence ID" value="NC_002977.6"/>
</dbReference>
<dbReference type="KEGG" id="mca:MCA1159"/>
<dbReference type="AlphaFoldDB" id="Q609R9"/>
<dbReference type="PANTHER" id="PTHR12526">
    <property type="entry name" value="GLYCOSYLTRANSFERASE"/>
    <property type="match status" value="1"/>
</dbReference>
<proteinExistence type="predicted"/>
<dbReference type="Pfam" id="PF00534">
    <property type="entry name" value="Glycos_transf_1"/>
    <property type="match status" value="1"/>
</dbReference>
<evidence type="ECO:0000259" key="1">
    <source>
        <dbReference type="Pfam" id="PF00534"/>
    </source>
</evidence>
<dbReference type="STRING" id="243233.MCA1159"/>
<reference evidence="2 3" key="1">
    <citation type="journal article" date="2004" name="PLoS Biol.">
        <title>Genomic insights into methanotrophy: the complete genome sequence of Methylococcus capsulatus (Bath).</title>
        <authorList>
            <person name="Ward N.L."/>
            <person name="Larsen O."/>
            <person name="Sakwa J."/>
            <person name="Bruseth L."/>
            <person name="Khouri H.M."/>
            <person name="Durkin A.S."/>
            <person name="Dimitrov G."/>
            <person name="Jiang L."/>
            <person name="Scanlan D."/>
            <person name="Kang K.H."/>
            <person name="Lewis M.R."/>
            <person name="Nelson K.E."/>
            <person name="Methe B.A."/>
            <person name="Wu M."/>
            <person name="Heidelberg J.F."/>
            <person name="Paulsen I.T."/>
            <person name="Fouts D.E."/>
            <person name="Ravel J."/>
            <person name="Tettelin H."/>
            <person name="Ren Q."/>
            <person name="Read T.D."/>
            <person name="DeBoy R.T."/>
            <person name="Seshadri R."/>
            <person name="Salzberg S.L."/>
            <person name="Jensen H.B."/>
            <person name="Birkeland N.K."/>
            <person name="Nelson W.C."/>
            <person name="Dodson R.J."/>
            <person name="Grindhaug S.H."/>
            <person name="Holt I.E."/>
            <person name="Eidhammer I."/>
            <person name="Jonasen I."/>
            <person name="Vanaken S."/>
            <person name="Utterback T.R."/>
            <person name="Feldblyum T.V."/>
            <person name="Fraser C.M."/>
            <person name="Lillehaug J.R."/>
            <person name="Eisen J.A."/>
        </authorList>
    </citation>
    <scope>NUCLEOTIDE SEQUENCE [LARGE SCALE GENOMIC DNA]</scope>
    <source>
        <strain evidence="3">ATCC 33009 / NCIMB 11132 / Bath</strain>
    </source>
</reference>
<dbReference type="eggNOG" id="COG0438">
    <property type="taxonomic scope" value="Bacteria"/>
</dbReference>
<evidence type="ECO:0000313" key="2">
    <source>
        <dbReference type="EMBL" id="AAU92792.1"/>
    </source>
</evidence>
<dbReference type="GeneID" id="88223448"/>
<dbReference type="CDD" id="cd03801">
    <property type="entry name" value="GT4_PimA-like"/>
    <property type="match status" value="1"/>
</dbReference>
<dbReference type="Proteomes" id="UP000006821">
    <property type="component" value="Chromosome"/>
</dbReference>
<protein>
    <submittedName>
        <fullName evidence="2">Glycosyl transferase, group 1 family protein</fullName>
    </submittedName>
</protein>
<organism evidence="2 3">
    <name type="scientific">Methylococcus capsulatus (strain ATCC 33009 / NCIMB 11132 / Bath)</name>
    <dbReference type="NCBI Taxonomy" id="243233"/>
    <lineage>
        <taxon>Bacteria</taxon>
        <taxon>Pseudomonadati</taxon>
        <taxon>Pseudomonadota</taxon>
        <taxon>Gammaproteobacteria</taxon>
        <taxon>Methylococcales</taxon>
        <taxon>Methylococcaceae</taxon>
        <taxon>Methylococcus</taxon>
    </lineage>
</organism>
<dbReference type="EMBL" id="AE017282">
    <property type="protein sequence ID" value="AAU92792.1"/>
    <property type="molecule type" value="Genomic_DNA"/>
</dbReference>
<keyword evidence="2" id="KW-0808">Transferase</keyword>
<name>Q609R9_METCA</name>
<accession>Q609R9</accession>
<dbReference type="HOGENOM" id="CLU_009583_5_1_6"/>
<dbReference type="InterPro" id="IPR001296">
    <property type="entry name" value="Glyco_trans_1"/>
</dbReference>
<dbReference type="GO" id="GO:1901135">
    <property type="term" value="P:carbohydrate derivative metabolic process"/>
    <property type="evidence" value="ECO:0007669"/>
    <property type="project" value="UniProtKB-ARBA"/>
</dbReference>